<accession>A0AA88KS54</accession>
<keyword evidence="2 6" id="KW-0699">rRNA-binding</keyword>
<evidence type="ECO:0000256" key="3">
    <source>
        <dbReference type="ARBA" id="ARBA00022884"/>
    </source>
</evidence>
<feature type="domain" description="Small ribosomal subunit protein eS4 central region" evidence="8">
    <location>
        <begin position="95"/>
        <end position="169"/>
    </location>
</feature>
<comment type="caution">
    <text evidence="11">The sequence shown here is derived from an EMBL/GenBank/DDBJ whole genome shotgun (WGS) entry which is preliminary data.</text>
</comment>
<feature type="domain" description="Small ribosomal subunit protein eS4 N-terminal" evidence="9">
    <location>
        <begin position="3"/>
        <end position="38"/>
    </location>
</feature>
<dbReference type="EMBL" id="PYSW02000001">
    <property type="protein sequence ID" value="KAG2393891.1"/>
    <property type="molecule type" value="Genomic_DNA"/>
</dbReference>
<reference evidence="11 12" key="1">
    <citation type="journal article" date="2018" name="BMC Genomics">
        <title>The genome of Naegleria lovaniensis, the basis for a comparative approach to unravel pathogenicity factors of the human pathogenic amoeba N. fowleri.</title>
        <authorList>
            <person name="Liechti N."/>
            <person name="Schurch N."/>
            <person name="Bruggmann R."/>
            <person name="Wittwer M."/>
        </authorList>
    </citation>
    <scope>NUCLEOTIDE SEQUENCE [LARGE SCALE GENOMIC DNA]</scope>
    <source>
        <strain evidence="11 12">ATCC 30569</strain>
    </source>
</reference>
<dbReference type="GO" id="GO:0006412">
    <property type="term" value="P:translation"/>
    <property type="evidence" value="ECO:0007669"/>
    <property type="project" value="InterPro"/>
</dbReference>
<evidence type="ECO:0000313" key="11">
    <source>
        <dbReference type="EMBL" id="KAG2393891.1"/>
    </source>
</evidence>
<dbReference type="InterPro" id="IPR013845">
    <property type="entry name" value="Ribosomal_eS4_central_region"/>
</dbReference>
<evidence type="ECO:0000313" key="12">
    <source>
        <dbReference type="Proteomes" id="UP000816034"/>
    </source>
</evidence>
<comment type="similarity">
    <text evidence="1 6">Belongs to the eukaryotic ribosomal protein eS4 family.</text>
</comment>
<dbReference type="Pfam" id="PF16121">
    <property type="entry name" value="40S_S4_C"/>
    <property type="match status" value="1"/>
</dbReference>
<dbReference type="Proteomes" id="UP000816034">
    <property type="component" value="Unassembled WGS sequence"/>
</dbReference>
<dbReference type="HAMAP" id="MF_00485">
    <property type="entry name" value="Ribosomal_eS4"/>
    <property type="match status" value="1"/>
</dbReference>
<dbReference type="GO" id="GO:0003735">
    <property type="term" value="F:structural constituent of ribosome"/>
    <property type="evidence" value="ECO:0007669"/>
    <property type="project" value="UniProtKB-UniRule"/>
</dbReference>
<dbReference type="InterPro" id="IPR041982">
    <property type="entry name" value="Ribosomal_eS4_KOW"/>
</dbReference>
<evidence type="ECO:0000259" key="10">
    <source>
        <dbReference type="Pfam" id="PF16121"/>
    </source>
</evidence>
<evidence type="ECO:0000256" key="5">
    <source>
        <dbReference type="ARBA" id="ARBA00023274"/>
    </source>
</evidence>
<dbReference type="InterPro" id="IPR038237">
    <property type="entry name" value="Ribosomal_eS4_central_sf"/>
</dbReference>
<dbReference type="Pfam" id="PF08071">
    <property type="entry name" value="RS4NT"/>
    <property type="match status" value="1"/>
</dbReference>
<dbReference type="GO" id="GO:0019843">
    <property type="term" value="F:rRNA binding"/>
    <property type="evidence" value="ECO:0007669"/>
    <property type="project" value="UniProtKB-UniRule"/>
</dbReference>
<evidence type="ECO:0000256" key="6">
    <source>
        <dbReference type="PIRNR" id="PIRNR002116"/>
    </source>
</evidence>
<dbReference type="InterPro" id="IPR013843">
    <property type="entry name" value="Ribosomal_eS4_N"/>
</dbReference>
<dbReference type="Gene3D" id="3.10.290.10">
    <property type="entry name" value="RNA-binding S4 domain"/>
    <property type="match status" value="1"/>
</dbReference>
<dbReference type="PANTHER" id="PTHR11581:SF0">
    <property type="entry name" value="SMALL RIBOSOMAL SUBUNIT PROTEIN ES4"/>
    <property type="match status" value="1"/>
</dbReference>
<dbReference type="AlphaFoldDB" id="A0AA88KS54"/>
<dbReference type="FunFam" id="2.30.30.30:FF:000005">
    <property type="entry name" value="40S ribosomal protein S4"/>
    <property type="match status" value="1"/>
</dbReference>
<name>A0AA88KS54_NAELO</name>
<sequence length="275" mass="30619">MARGPRKHMKRVAAPRHWMMAKMGGVYAPKPKPGAHPSRESLPLLLLLRNRLKYATTAKEVNVILKQRLVKVDGLVRSDKGFPTGFNDVITIEKTNEHFRLLFDTKGRFVIHPISDREANYKLAKVTKRGTASQGVPYIQTNDGRVIRFPDPAIKVSDTVKVDITTGKVTKFVSFAAGNLCMITGGHNKGRIGEIVSRELHPGSFEIVHIKDIAGNNFTTRANNVFVLGQGHTSMITLPKGKGLKLNVIEDRKRQLKLVKKSKKAGLKKKKSETK</sequence>
<gene>
    <name evidence="11" type="ORF">C9374_003655</name>
</gene>
<feature type="domain" description="Small ribosomal subunit protein eS4 C-terminal" evidence="10">
    <location>
        <begin position="212"/>
        <end position="257"/>
    </location>
</feature>
<keyword evidence="3 6" id="KW-0694">RNA-binding</keyword>
<evidence type="ECO:0000259" key="9">
    <source>
        <dbReference type="Pfam" id="PF08071"/>
    </source>
</evidence>
<dbReference type="PROSITE" id="PS50889">
    <property type="entry name" value="S4"/>
    <property type="match status" value="1"/>
</dbReference>
<dbReference type="Pfam" id="PF00900">
    <property type="entry name" value="Ribosomal_S4e"/>
    <property type="match status" value="1"/>
</dbReference>
<dbReference type="InterPro" id="IPR005824">
    <property type="entry name" value="KOW"/>
</dbReference>
<evidence type="ECO:0000256" key="2">
    <source>
        <dbReference type="ARBA" id="ARBA00022730"/>
    </source>
</evidence>
<dbReference type="InterPro" id="IPR000876">
    <property type="entry name" value="Ribosomal_eS4"/>
</dbReference>
<evidence type="ECO:0000256" key="4">
    <source>
        <dbReference type="ARBA" id="ARBA00022980"/>
    </source>
</evidence>
<protein>
    <recommendedName>
        <fullName evidence="6">40S ribosomal protein S4</fullName>
    </recommendedName>
</protein>
<dbReference type="InterPro" id="IPR018199">
    <property type="entry name" value="Ribosomal_eS4_N_CS"/>
</dbReference>
<keyword evidence="12" id="KW-1185">Reference proteome</keyword>
<dbReference type="FunFam" id="3.10.290.10:FF:000002">
    <property type="entry name" value="40S ribosomal protein S4"/>
    <property type="match status" value="1"/>
</dbReference>
<feature type="domain" description="KOW" evidence="7">
    <location>
        <begin position="178"/>
        <end position="211"/>
    </location>
</feature>
<dbReference type="CDD" id="cd06087">
    <property type="entry name" value="KOW_RPS4"/>
    <property type="match status" value="1"/>
</dbReference>
<dbReference type="FunFam" id="2.40.50.740:FF:000001">
    <property type="entry name" value="40S ribosomal protein S4"/>
    <property type="match status" value="1"/>
</dbReference>
<dbReference type="PROSITE" id="PS00528">
    <property type="entry name" value="RIBOSOMAL_S4E"/>
    <property type="match status" value="1"/>
</dbReference>
<dbReference type="Pfam" id="PF00467">
    <property type="entry name" value="KOW"/>
    <property type="match status" value="1"/>
</dbReference>
<dbReference type="InterPro" id="IPR036986">
    <property type="entry name" value="S4_RNA-bd_sf"/>
</dbReference>
<evidence type="ECO:0000259" key="8">
    <source>
        <dbReference type="Pfam" id="PF00900"/>
    </source>
</evidence>
<dbReference type="Gene3D" id="2.30.30.30">
    <property type="match status" value="1"/>
</dbReference>
<dbReference type="InterPro" id="IPR032277">
    <property type="entry name" value="Ribosomal_eS4_C"/>
</dbReference>
<dbReference type="RefSeq" id="XP_044555785.1">
    <property type="nucleotide sequence ID" value="XM_044693207.1"/>
</dbReference>
<keyword evidence="4 6" id="KW-0689">Ribosomal protein</keyword>
<keyword evidence="5 6" id="KW-0687">Ribonucleoprotein</keyword>
<evidence type="ECO:0000259" key="7">
    <source>
        <dbReference type="Pfam" id="PF00467"/>
    </source>
</evidence>
<dbReference type="PIRSF" id="PIRSF002116">
    <property type="entry name" value="Ribosomal_S4"/>
    <property type="match status" value="1"/>
</dbReference>
<dbReference type="PANTHER" id="PTHR11581">
    <property type="entry name" value="30S/40S RIBOSOMAL PROTEIN S4"/>
    <property type="match status" value="1"/>
</dbReference>
<dbReference type="GO" id="GO:0022627">
    <property type="term" value="C:cytosolic small ribosomal subunit"/>
    <property type="evidence" value="ECO:0007669"/>
    <property type="project" value="TreeGrafter"/>
</dbReference>
<dbReference type="GeneID" id="68096110"/>
<evidence type="ECO:0000256" key="1">
    <source>
        <dbReference type="ARBA" id="ARBA00007500"/>
    </source>
</evidence>
<proteinExistence type="inferred from homology"/>
<dbReference type="InterPro" id="IPR014722">
    <property type="entry name" value="Rib_uL2_dom2"/>
</dbReference>
<organism evidence="11 12">
    <name type="scientific">Naegleria lovaniensis</name>
    <name type="common">Amoeba</name>
    <dbReference type="NCBI Taxonomy" id="51637"/>
    <lineage>
        <taxon>Eukaryota</taxon>
        <taxon>Discoba</taxon>
        <taxon>Heterolobosea</taxon>
        <taxon>Tetramitia</taxon>
        <taxon>Eutetramitia</taxon>
        <taxon>Vahlkampfiidae</taxon>
        <taxon>Naegleria</taxon>
    </lineage>
</organism>
<dbReference type="Gene3D" id="2.40.50.740">
    <property type="match status" value="1"/>
</dbReference>